<name>A0A1H6WZI4_9BURK</name>
<evidence type="ECO:0000256" key="2">
    <source>
        <dbReference type="ARBA" id="ARBA00022475"/>
    </source>
</evidence>
<dbReference type="InterPro" id="IPR003838">
    <property type="entry name" value="ABC3_permease_C"/>
</dbReference>
<feature type="transmembrane region" description="Helical" evidence="7">
    <location>
        <begin position="359"/>
        <end position="381"/>
    </location>
</feature>
<evidence type="ECO:0000256" key="1">
    <source>
        <dbReference type="ARBA" id="ARBA00004651"/>
    </source>
</evidence>
<keyword evidence="5 7" id="KW-0472">Membrane</keyword>
<keyword evidence="12" id="KW-1185">Reference proteome</keyword>
<evidence type="ECO:0000256" key="3">
    <source>
        <dbReference type="ARBA" id="ARBA00022692"/>
    </source>
</evidence>
<keyword evidence="11" id="KW-0449">Lipoprotein</keyword>
<keyword evidence="3 7" id="KW-0812">Transmembrane</keyword>
<evidence type="ECO:0000259" key="10">
    <source>
        <dbReference type="Pfam" id="PF17131"/>
    </source>
</evidence>
<protein>
    <submittedName>
        <fullName evidence="11">ABC-type transport system, involved in lipoprotein release, permease component</fullName>
    </submittedName>
</protein>
<dbReference type="OrthoDB" id="368800at2"/>
<dbReference type="GO" id="GO:0022857">
    <property type="term" value="F:transmembrane transporter activity"/>
    <property type="evidence" value="ECO:0007669"/>
    <property type="project" value="TreeGrafter"/>
</dbReference>
<dbReference type="Pfam" id="PF12704">
    <property type="entry name" value="MacB_PCD"/>
    <property type="match status" value="1"/>
</dbReference>
<dbReference type="Proteomes" id="UP000198866">
    <property type="component" value="Unassembled WGS sequence"/>
</dbReference>
<dbReference type="Pfam" id="PF02687">
    <property type="entry name" value="FtsX"/>
    <property type="match status" value="1"/>
</dbReference>
<dbReference type="PANTHER" id="PTHR30572:SF4">
    <property type="entry name" value="ABC TRANSPORTER PERMEASE YTRF"/>
    <property type="match status" value="1"/>
</dbReference>
<proteinExistence type="inferred from homology"/>
<dbReference type="STRING" id="667676.SAMN05192539_1007232"/>
<keyword evidence="4 7" id="KW-1133">Transmembrane helix</keyword>
<evidence type="ECO:0000256" key="4">
    <source>
        <dbReference type="ARBA" id="ARBA00022989"/>
    </source>
</evidence>
<dbReference type="AlphaFoldDB" id="A0A1H6WZI4"/>
<evidence type="ECO:0000259" key="9">
    <source>
        <dbReference type="Pfam" id="PF12704"/>
    </source>
</evidence>
<gene>
    <name evidence="11" type="ORF">SAMN05192539_1007232</name>
</gene>
<dbReference type="EMBL" id="FNYE01000007">
    <property type="protein sequence ID" value="SEJ19747.1"/>
    <property type="molecule type" value="Genomic_DNA"/>
</dbReference>
<dbReference type="GO" id="GO:0005886">
    <property type="term" value="C:plasma membrane"/>
    <property type="evidence" value="ECO:0007669"/>
    <property type="project" value="UniProtKB-SubCell"/>
</dbReference>
<feature type="domain" description="MacB-like periplasmic core" evidence="9">
    <location>
        <begin position="16"/>
        <end position="226"/>
    </location>
</feature>
<feature type="transmembrane region" description="Helical" evidence="7">
    <location>
        <begin position="305"/>
        <end position="335"/>
    </location>
</feature>
<comment type="similarity">
    <text evidence="6">Belongs to the ABC-4 integral membrane protein family.</text>
</comment>
<evidence type="ECO:0000256" key="5">
    <source>
        <dbReference type="ARBA" id="ARBA00023136"/>
    </source>
</evidence>
<evidence type="ECO:0000256" key="7">
    <source>
        <dbReference type="SAM" id="Phobius"/>
    </source>
</evidence>
<keyword evidence="2" id="KW-1003">Cell membrane</keyword>
<evidence type="ECO:0000313" key="11">
    <source>
        <dbReference type="EMBL" id="SEJ19747.1"/>
    </source>
</evidence>
<evidence type="ECO:0000256" key="6">
    <source>
        <dbReference type="ARBA" id="ARBA00038076"/>
    </source>
</evidence>
<dbReference type="Gene3D" id="2.50.20.10">
    <property type="entry name" value="Lipoprotein localisation LolA/LolB/LppX"/>
    <property type="match status" value="1"/>
</dbReference>
<dbReference type="CDD" id="cd16329">
    <property type="entry name" value="LolA_like"/>
    <property type="match status" value="1"/>
</dbReference>
<comment type="subcellular location">
    <subcellularLocation>
        <location evidence="1">Cell membrane</location>
        <topology evidence="1">Multi-pass membrane protein</topology>
    </subcellularLocation>
</comment>
<feature type="domain" description="Uncharacterized protein TP-0789" evidence="10">
    <location>
        <begin position="478"/>
        <end position="652"/>
    </location>
</feature>
<feature type="domain" description="ABC3 transporter permease C-terminal" evidence="8">
    <location>
        <begin position="265"/>
        <end position="387"/>
    </location>
</feature>
<dbReference type="PANTHER" id="PTHR30572">
    <property type="entry name" value="MEMBRANE COMPONENT OF TRANSPORTER-RELATED"/>
    <property type="match status" value="1"/>
</dbReference>
<dbReference type="InterPro" id="IPR033399">
    <property type="entry name" value="TP_0789-like"/>
</dbReference>
<organism evidence="11 12">
    <name type="scientific">Paraburkholderia diazotrophica</name>
    <dbReference type="NCBI Taxonomy" id="667676"/>
    <lineage>
        <taxon>Bacteria</taxon>
        <taxon>Pseudomonadati</taxon>
        <taxon>Pseudomonadota</taxon>
        <taxon>Betaproteobacteria</taxon>
        <taxon>Burkholderiales</taxon>
        <taxon>Burkholderiaceae</taxon>
        <taxon>Paraburkholderia</taxon>
    </lineage>
</organism>
<accession>A0A1H6WZI4</accession>
<dbReference type="Pfam" id="PF17131">
    <property type="entry name" value="LolA_like"/>
    <property type="match status" value="1"/>
</dbReference>
<feature type="transmembrane region" description="Helical" evidence="7">
    <location>
        <begin position="402"/>
        <end position="421"/>
    </location>
</feature>
<dbReference type="InterPro" id="IPR025857">
    <property type="entry name" value="MacB_PCD"/>
</dbReference>
<reference evidence="12" key="1">
    <citation type="submission" date="2016-10" db="EMBL/GenBank/DDBJ databases">
        <authorList>
            <person name="Varghese N."/>
            <person name="Submissions S."/>
        </authorList>
    </citation>
    <scope>NUCLEOTIDE SEQUENCE [LARGE SCALE GENOMIC DNA]</scope>
    <source>
        <strain evidence="12">LMG 26031</strain>
    </source>
</reference>
<dbReference type="InterPro" id="IPR050250">
    <property type="entry name" value="Macrolide_Exporter_MacB"/>
</dbReference>
<evidence type="ECO:0000313" key="12">
    <source>
        <dbReference type="Proteomes" id="UP000198866"/>
    </source>
</evidence>
<evidence type="ECO:0000259" key="8">
    <source>
        <dbReference type="Pfam" id="PF02687"/>
    </source>
</evidence>
<dbReference type="RefSeq" id="WP_090865433.1">
    <property type="nucleotide sequence ID" value="NZ_FNYE01000007.1"/>
</dbReference>
<feature type="transmembrane region" description="Helical" evidence="7">
    <location>
        <begin position="17"/>
        <end position="37"/>
    </location>
</feature>
<sequence length="655" mass="71857">MLGLAAKNLRRDRRRTVATIVTMTVGMLAILVFLAWVEFVERSLAQVVIEDQANGHIQIYRKDGPINLSAFPAQYSISRDDQYLVSRLVREISAVRNVSYDMTGVGMVQHGTRSSIFLATGVEPTTGQGQLNDADRVRLTAQLADLIGARRGADIQLVGATYGNRMNAVDATFADEFSTGTEATEDKGLKMPLSLMQSLYDTDSVSRVIVRIGDRVDTDRIRDAIAAGLEQRAPGRFEVTTWSSPQVGQLYTSFMGFFKMLFLFTGTVIALIAGTTVQHAVRMNFDDRIKEIATMRAIGFSRTRLMLLFAHETLFCAAFSAMLAIALTGCLFALLDVLHVTTTLPRVALPVPLSLEIPWTHSVGVVGLSVALVVASGAFTAARCMRRTMGAARGKLARDRSLARALMGGAVAVACALLVPAGETRAAEPDTATMTRWLNRADIARGGIGTWSWTVRVHSSEPSGGTDTTYAVAVRDGDALVRTIEPKRYQNERILIASRTMWYTKPGLRRPISVSPQQRLVGEASNGDIAATQYARDYTPEYAGETRVEGHDCYRLRLNATRNDVTYAGIVYYVDRRTLLGVKAEFMTPSGEVFKTATFDYQTLRDADGKESPFVSAMTIVNTNFPDRMSRLEYSEVQPASFPASLFSLSNFTSM</sequence>
<feature type="transmembrane region" description="Helical" evidence="7">
    <location>
        <begin position="250"/>
        <end position="273"/>
    </location>
</feature>